<name>A0A7G6E024_THEFR</name>
<protein>
    <submittedName>
        <fullName evidence="1">Uncharacterized protein</fullName>
    </submittedName>
</protein>
<sequence>MGKGNYIPVGYDVADYGGYYVEIDWDDPLFYEDLVSTVKEGLMARFASFYEVNDWAYGGKVILQNAIARVVVADNEYSLALYVVVPDTERYRYPELGKKNLPKYLEGLKEVLLANYPGKVRYRTGPWTSGVLRAAV</sequence>
<organism evidence="1 2">
    <name type="scientific">Thermanaerosceptrum fracticalcis</name>
    <dbReference type="NCBI Taxonomy" id="1712410"/>
    <lineage>
        <taxon>Bacteria</taxon>
        <taxon>Bacillati</taxon>
        <taxon>Bacillota</taxon>
        <taxon>Clostridia</taxon>
        <taxon>Eubacteriales</taxon>
        <taxon>Peptococcaceae</taxon>
        <taxon>Thermanaerosceptrum</taxon>
    </lineage>
</organism>
<dbReference type="OrthoDB" id="9852521at2"/>
<dbReference type="RefSeq" id="WP_034423061.1">
    <property type="nucleotide sequence ID" value="NZ_CP045798.1"/>
</dbReference>
<evidence type="ECO:0000313" key="2">
    <source>
        <dbReference type="Proteomes" id="UP000515847"/>
    </source>
</evidence>
<dbReference type="KEGG" id="tfr:BR63_03305"/>
<proteinExistence type="predicted"/>
<gene>
    <name evidence="1" type="ORF">BR63_03305</name>
</gene>
<dbReference type="AlphaFoldDB" id="A0A7G6E024"/>
<keyword evidence="2" id="KW-1185">Reference proteome</keyword>
<dbReference type="EMBL" id="CP045798">
    <property type="protein sequence ID" value="QNB45428.1"/>
    <property type="molecule type" value="Genomic_DNA"/>
</dbReference>
<reference evidence="1 2" key="1">
    <citation type="journal article" date="2019" name="Front. Microbiol.">
        <title>Thermoanaerosceptrum fracticalcis gen. nov. sp. nov., a Novel Fumarate-Fermenting Microorganism From a Deep Fractured Carbonate Aquifer of the US Great Basin.</title>
        <authorList>
            <person name="Hamilton-Brehm S.D."/>
            <person name="Stewart L.E."/>
            <person name="Zavarin M."/>
            <person name="Caldwell M."/>
            <person name="Lawson P.A."/>
            <person name="Onstott T.C."/>
            <person name="Grzymski J."/>
            <person name="Neveux I."/>
            <person name="Lollar B.S."/>
            <person name="Russell C.E."/>
            <person name="Moser D.P."/>
        </authorList>
    </citation>
    <scope>NUCLEOTIDE SEQUENCE [LARGE SCALE GENOMIC DNA]</scope>
    <source>
        <strain evidence="1 2">DRI-13</strain>
    </source>
</reference>
<evidence type="ECO:0000313" key="1">
    <source>
        <dbReference type="EMBL" id="QNB45428.1"/>
    </source>
</evidence>
<dbReference type="Proteomes" id="UP000515847">
    <property type="component" value="Chromosome"/>
</dbReference>
<accession>A0A7G6E024</accession>